<dbReference type="STRING" id="694573.A0A194UUR9"/>
<dbReference type="InterPro" id="IPR001278">
    <property type="entry name" value="Arg-tRNA-ligase"/>
</dbReference>
<dbReference type="SUPFAM" id="SSF52374">
    <property type="entry name" value="Nucleotidylyl transferase"/>
    <property type="match status" value="1"/>
</dbReference>
<dbReference type="InterPro" id="IPR035684">
    <property type="entry name" value="ArgRS_core"/>
</dbReference>
<evidence type="ECO:0000313" key="13">
    <source>
        <dbReference type="Proteomes" id="UP000078576"/>
    </source>
</evidence>
<dbReference type="GO" id="GO:0005524">
    <property type="term" value="F:ATP binding"/>
    <property type="evidence" value="ECO:0007669"/>
    <property type="project" value="UniProtKB-KW"/>
</dbReference>
<organism evidence="12 13">
    <name type="scientific">Cytospora mali</name>
    <name type="common">Apple Valsa canker fungus</name>
    <name type="synonym">Valsa mali</name>
    <dbReference type="NCBI Taxonomy" id="578113"/>
    <lineage>
        <taxon>Eukaryota</taxon>
        <taxon>Fungi</taxon>
        <taxon>Dikarya</taxon>
        <taxon>Ascomycota</taxon>
        <taxon>Pezizomycotina</taxon>
        <taxon>Sordariomycetes</taxon>
        <taxon>Sordariomycetidae</taxon>
        <taxon>Diaporthales</taxon>
        <taxon>Cytosporaceae</taxon>
        <taxon>Cytospora</taxon>
    </lineage>
</organism>
<evidence type="ECO:0000259" key="11">
    <source>
        <dbReference type="SMART" id="SM00836"/>
    </source>
</evidence>
<dbReference type="Proteomes" id="UP000078576">
    <property type="component" value="Unassembled WGS sequence"/>
</dbReference>
<dbReference type="GO" id="GO:0006420">
    <property type="term" value="P:arginyl-tRNA aminoacylation"/>
    <property type="evidence" value="ECO:0007669"/>
    <property type="project" value="InterPro"/>
</dbReference>
<evidence type="ECO:0000256" key="5">
    <source>
        <dbReference type="ARBA" id="ARBA00022840"/>
    </source>
</evidence>
<dbReference type="EMBL" id="KN714680">
    <property type="protein sequence ID" value="KUI55354.1"/>
    <property type="molecule type" value="Genomic_DNA"/>
</dbReference>
<dbReference type="Gene3D" id="1.10.730.10">
    <property type="entry name" value="Isoleucyl-tRNA Synthetase, Domain 1"/>
    <property type="match status" value="1"/>
</dbReference>
<proteinExistence type="inferred from homology"/>
<evidence type="ECO:0000256" key="9">
    <source>
        <dbReference type="RuleBase" id="RU363038"/>
    </source>
</evidence>
<evidence type="ECO:0000256" key="8">
    <source>
        <dbReference type="ARBA" id="ARBA00049339"/>
    </source>
</evidence>
<comment type="similarity">
    <text evidence="1 9">Belongs to the class-I aminoacyl-tRNA synthetase family.</text>
</comment>
<evidence type="ECO:0000256" key="2">
    <source>
        <dbReference type="ARBA" id="ARBA00012837"/>
    </source>
</evidence>
<evidence type="ECO:0000256" key="1">
    <source>
        <dbReference type="ARBA" id="ARBA00005594"/>
    </source>
</evidence>
<dbReference type="InterPro" id="IPR009080">
    <property type="entry name" value="tRNAsynth_Ia_anticodon-bd"/>
</dbReference>
<keyword evidence="4 9" id="KW-0547">Nucleotide-binding</keyword>
<feature type="domain" description="DALR anticodon binding" evidence="11">
    <location>
        <begin position="523"/>
        <end position="629"/>
    </location>
</feature>
<dbReference type="PANTHER" id="PTHR11956:SF11">
    <property type="entry name" value="ARGININE--TRNA LIGASE, MITOCHONDRIAL-RELATED"/>
    <property type="match status" value="1"/>
</dbReference>
<dbReference type="Gene3D" id="3.40.50.620">
    <property type="entry name" value="HUPs"/>
    <property type="match status" value="1"/>
</dbReference>
<dbReference type="PRINTS" id="PR01038">
    <property type="entry name" value="TRNASYNTHARG"/>
</dbReference>
<keyword evidence="5 9" id="KW-0067">ATP-binding</keyword>
<dbReference type="SUPFAM" id="SSF47323">
    <property type="entry name" value="Anticodon-binding domain of a subclass of class I aminoacyl-tRNA synthetases"/>
    <property type="match status" value="1"/>
</dbReference>
<keyword evidence="3 9" id="KW-0436">Ligase</keyword>
<keyword evidence="7 9" id="KW-0030">Aminoacyl-tRNA synthetase</keyword>
<comment type="catalytic activity">
    <reaction evidence="8">
        <text>tRNA(Arg) + L-arginine + ATP = L-arginyl-tRNA(Arg) + AMP + diphosphate</text>
        <dbReference type="Rhea" id="RHEA:20301"/>
        <dbReference type="Rhea" id="RHEA-COMP:9658"/>
        <dbReference type="Rhea" id="RHEA-COMP:9673"/>
        <dbReference type="ChEBI" id="CHEBI:30616"/>
        <dbReference type="ChEBI" id="CHEBI:32682"/>
        <dbReference type="ChEBI" id="CHEBI:33019"/>
        <dbReference type="ChEBI" id="CHEBI:78442"/>
        <dbReference type="ChEBI" id="CHEBI:78513"/>
        <dbReference type="ChEBI" id="CHEBI:456215"/>
        <dbReference type="EC" id="6.1.1.19"/>
    </reaction>
</comment>
<keyword evidence="13" id="KW-1185">Reference proteome</keyword>
<accession>A0A194UUR9</accession>
<feature type="region of interest" description="Disordered" evidence="10">
    <location>
        <begin position="248"/>
        <end position="267"/>
    </location>
</feature>
<dbReference type="SUPFAM" id="SSF55190">
    <property type="entry name" value="Arginyl-tRNA synthetase (ArgRS), N-terminal 'additional' domain"/>
    <property type="match status" value="1"/>
</dbReference>
<evidence type="ECO:0000256" key="3">
    <source>
        <dbReference type="ARBA" id="ARBA00022598"/>
    </source>
</evidence>
<sequence length="635" mass="70620">MATLTLNGLENALGNLHLDPLPQLGSAEPLEKPLDIARCYLAKILAGVAEVDPEFAYNSIQWPNNIFNGDLVVILPKLSHGADPEEYASQIIPKFPKDPLFILPYNDGVHLRMQFETRTLARLLLPFIRDRKSSYGIEQSLGLQGPKDPLSGKKRVVIEYSSPNIGTKFLGKHLRSTVIGSHLTRLYQESGWDVHTINYLGDWGKTIALVGVAWEELGLGNEEKFSQDPIGHLVEVYDKVDEQFAPEEKHKKEVRDKKLKGEDKENAEDAATIESQGLFAKRNDFFKRMEDGDPKAVELVKRFRDVSIEHYKTQYSRLGVTFDEYSGESQVSTETMSEVEEILKSKGILEEQDGSWIIDMKKHGAKGGAAIIRDRTGCSTYLLRDLAAVLERHRTHSFDTMLYVVATDNDLHLQRVIKVLDMMDMAELASKLHHVSFSKNSQMPGETLEDIVTTIEQAVGQSLSEDEEKSEVLLTPETDMATLSLACLQVDGLAVRRATDHTFDIEKMTAITPGTGLEPLFALNKIKTLIAEHDIPETSALSDDDLSSIGDESFTDLLRLLAQFPDITASAYKSLESSILVSYLISIAYQVAATWDELEEDDDGPSPAQVAVLDACRQVLENGLRLLGIGRFSGS</sequence>
<dbReference type="GO" id="GO:0005739">
    <property type="term" value="C:mitochondrion"/>
    <property type="evidence" value="ECO:0007669"/>
    <property type="project" value="TreeGrafter"/>
</dbReference>
<dbReference type="Pfam" id="PF00750">
    <property type="entry name" value="tRNA-synt_1d"/>
    <property type="match status" value="1"/>
</dbReference>
<dbReference type="GO" id="GO:0032543">
    <property type="term" value="P:mitochondrial translation"/>
    <property type="evidence" value="ECO:0007669"/>
    <property type="project" value="TreeGrafter"/>
</dbReference>
<protein>
    <recommendedName>
        <fullName evidence="2">arginine--tRNA ligase</fullName>
        <ecNumber evidence="2">6.1.1.19</ecNumber>
    </recommendedName>
</protein>
<dbReference type="EC" id="6.1.1.19" evidence="2"/>
<evidence type="ECO:0000256" key="6">
    <source>
        <dbReference type="ARBA" id="ARBA00022917"/>
    </source>
</evidence>
<reference evidence="13" key="1">
    <citation type="submission" date="2014-12" db="EMBL/GenBank/DDBJ databases">
        <title>Genome Sequence of Valsa Canker Pathogens Uncovers a Specific Adaption of Colonization on Woody Bark.</title>
        <authorList>
            <person name="Yin Z."/>
            <person name="Liu H."/>
            <person name="Gao X."/>
            <person name="Li Z."/>
            <person name="Song N."/>
            <person name="Ke X."/>
            <person name="Dai Q."/>
            <person name="Wu Y."/>
            <person name="Sun Y."/>
            <person name="Xu J.-R."/>
            <person name="Kang Z.K."/>
            <person name="Wang L."/>
            <person name="Huang L."/>
        </authorList>
    </citation>
    <scope>NUCLEOTIDE SEQUENCE [LARGE SCALE GENOMIC DNA]</scope>
    <source>
        <strain evidence="13">SXYL134</strain>
    </source>
</reference>
<dbReference type="InterPro" id="IPR014729">
    <property type="entry name" value="Rossmann-like_a/b/a_fold"/>
</dbReference>
<dbReference type="SMART" id="SM00836">
    <property type="entry name" value="DALR_1"/>
    <property type="match status" value="1"/>
</dbReference>
<evidence type="ECO:0000256" key="4">
    <source>
        <dbReference type="ARBA" id="ARBA00022741"/>
    </source>
</evidence>
<evidence type="ECO:0000313" key="12">
    <source>
        <dbReference type="EMBL" id="KUI55354.1"/>
    </source>
</evidence>
<keyword evidence="6 9" id="KW-0648">Protein biosynthesis</keyword>
<dbReference type="GO" id="GO:0004814">
    <property type="term" value="F:arginine-tRNA ligase activity"/>
    <property type="evidence" value="ECO:0007669"/>
    <property type="project" value="UniProtKB-EC"/>
</dbReference>
<dbReference type="OrthoDB" id="68056at2759"/>
<dbReference type="Pfam" id="PF05746">
    <property type="entry name" value="DALR_1"/>
    <property type="match status" value="1"/>
</dbReference>
<feature type="compositionally biased region" description="Basic and acidic residues" evidence="10">
    <location>
        <begin position="248"/>
        <end position="264"/>
    </location>
</feature>
<dbReference type="InterPro" id="IPR036695">
    <property type="entry name" value="Arg-tRNA-synth_N_sf"/>
</dbReference>
<gene>
    <name evidence="12" type="ORF">VP1G_02809</name>
</gene>
<name>A0A194UUR9_CYTMA</name>
<dbReference type="AlphaFoldDB" id="A0A194UUR9"/>
<evidence type="ECO:0000256" key="10">
    <source>
        <dbReference type="SAM" id="MobiDB-lite"/>
    </source>
</evidence>
<evidence type="ECO:0000256" key="7">
    <source>
        <dbReference type="ARBA" id="ARBA00023146"/>
    </source>
</evidence>
<dbReference type="PANTHER" id="PTHR11956">
    <property type="entry name" value="ARGINYL-TRNA SYNTHETASE"/>
    <property type="match status" value="1"/>
</dbReference>
<dbReference type="InterPro" id="IPR008909">
    <property type="entry name" value="DALR_anticod-bd"/>
</dbReference>
<dbReference type="Gene3D" id="3.30.1360.70">
    <property type="entry name" value="Arginyl tRNA synthetase N-terminal domain"/>
    <property type="match status" value="1"/>
</dbReference>